<name>A0A6N4WB03_9MYCO</name>
<evidence type="ECO:0000313" key="2">
    <source>
        <dbReference type="EMBL" id="BBZ77234.1"/>
    </source>
</evidence>
<dbReference type="Proteomes" id="UP000467249">
    <property type="component" value="Chromosome"/>
</dbReference>
<proteinExistence type="predicted"/>
<feature type="compositionally biased region" description="Polar residues" evidence="1">
    <location>
        <begin position="275"/>
        <end position="287"/>
    </location>
</feature>
<organism evidence="2 3">
    <name type="scientific">Mycolicibacterium anyangense</name>
    <dbReference type="NCBI Taxonomy" id="1431246"/>
    <lineage>
        <taxon>Bacteria</taxon>
        <taxon>Bacillati</taxon>
        <taxon>Actinomycetota</taxon>
        <taxon>Actinomycetes</taxon>
        <taxon>Mycobacteriales</taxon>
        <taxon>Mycobacteriaceae</taxon>
        <taxon>Mycolicibacterium</taxon>
    </lineage>
</organism>
<dbReference type="KEGG" id="many:MANY_25710"/>
<feature type="compositionally biased region" description="Low complexity" evidence="1">
    <location>
        <begin position="222"/>
        <end position="235"/>
    </location>
</feature>
<accession>A0A6N4WB03</accession>
<evidence type="ECO:0000256" key="1">
    <source>
        <dbReference type="SAM" id="MobiDB-lite"/>
    </source>
</evidence>
<feature type="compositionally biased region" description="Low complexity" evidence="1">
    <location>
        <begin position="242"/>
        <end position="255"/>
    </location>
</feature>
<feature type="region of interest" description="Disordered" evidence="1">
    <location>
        <begin position="209"/>
        <end position="355"/>
    </location>
</feature>
<reference evidence="2 3" key="1">
    <citation type="journal article" date="2019" name="Emerg. Microbes Infect.">
        <title>Comprehensive subspecies identification of 175 nontuberculous mycobacteria species based on 7547 genomic profiles.</title>
        <authorList>
            <person name="Matsumoto Y."/>
            <person name="Kinjo T."/>
            <person name="Motooka D."/>
            <person name="Nabeya D."/>
            <person name="Jung N."/>
            <person name="Uechi K."/>
            <person name="Horii T."/>
            <person name="Iida T."/>
            <person name="Fujita J."/>
            <person name="Nakamura S."/>
        </authorList>
    </citation>
    <scope>NUCLEOTIDE SEQUENCE [LARGE SCALE GENOMIC DNA]</scope>
    <source>
        <strain evidence="2 3">JCM 30275</strain>
    </source>
</reference>
<dbReference type="EMBL" id="AP022620">
    <property type="protein sequence ID" value="BBZ77234.1"/>
    <property type="molecule type" value="Genomic_DNA"/>
</dbReference>
<keyword evidence="3" id="KW-1185">Reference proteome</keyword>
<gene>
    <name evidence="2" type="ORF">MANY_25710</name>
</gene>
<evidence type="ECO:0000313" key="3">
    <source>
        <dbReference type="Proteomes" id="UP000467249"/>
    </source>
</evidence>
<protein>
    <submittedName>
        <fullName evidence="2">Uncharacterized protein</fullName>
    </submittedName>
</protein>
<dbReference type="AlphaFoldDB" id="A0A6N4WB03"/>
<feature type="compositionally biased region" description="Polar residues" evidence="1">
    <location>
        <begin position="256"/>
        <end position="266"/>
    </location>
</feature>
<sequence>MVAAAVVVANPVAPPIRDMQISTTQLSTSPQALIPFDKSLLNSISQQSAPFGSALAQILGALAAEADRIGNDVNSTGFEAAPVPPAALTAAAYPPPPAETPFVPPNGTPSAAAAAAMLPAAGVADVQQVVTSLVQDTTYLGSKVVEAAYAAVDVLVNTPSLIVKAIVALIKGDLVSALNTIVDAIKAFFGPGQILIGGLQGFIDSLTGQPSIPLTPTPPPAASRTPGTDTGTAPAGTGGTGATPTGDPSGPAATTSVAQSGRNRAATTPRVVARSAQTDPGPTSTAPDDNADSAPQPGSPPTRTSVAESGRGAAGTPGGTRPVTRPKPHDPGTSKPATASAKDQSAGGQGATAGD</sequence>